<evidence type="ECO:0000259" key="7">
    <source>
        <dbReference type="PROSITE" id="PS50961"/>
    </source>
</evidence>
<dbReference type="GO" id="GO:0006396">
    <property type="term" value="P:RNA processing"/>
    <property type="evidence" value="ECO:0007669"/>
    <property type="project" value="InterPro"/>
</dbReference>
<feature type="domain" description="XRRM" evidence="8">
    <location>
        <begin position="199"/>
        <end position="312"/>
    </location>
</feature>
<sequence>MTTELKSKILKQVEFYFSDSNLPKDKFLSGLANSNDGWVSIATIASFKRMRQFTDKDLIVEALRESPELLEVNEEGAMVRRTKPLSNLAEDSKRFVYVKGFPEEYPELQEELEKFFEEHGKVLSVRMRRARPGNNFKGSVFVEFATSEEADELVAKSLKFKDADLIVMRRDAYHAMKEKEHGNKKDKSKKANSKRNARELPQRCMLHFKGVGPNTTWQDIKARLGVAGTVAFVKYQKGDNEGYAQFKESLAEDIVEKLKEDAELLLDGVKPELRVLDDEEAKKFYENRNGAKRKAEEEPEAATEAKTAKTEN</sequence>
<dbReference type="InParanoid" id="A0A1Y1YU78"/>
<feature type="domain" description="RRM" evidence="6">
    <location>
        <begin position="94"/>
        <end position="165"/>
    </location>
</feature>
<dbReference type="GO" id="GO:0005634">
    <property type="term" value="C:nucleus"/>
    <property type="evidence" value="ECO:0007669"/>
    <property type="project" value="UniProtKB-SubCell"/>
</dbReference>
<feature type="domain" description="HTH La-type RNA-binding" evidence="7">
    <location>
        <begin position="1"/>
        <end position="89"/>
    </location>
</feature>
<keyword evidence="10" id="KW-1185">Reference proteome</keyword>
<dbReference type="PROSITE" id="PS50102">
    <property type="entry name" value="RRM"/>
    <property type="match status" value="1"/>
</dbReference>
<dbReference type="Pfam" id="PF08777">
    <property type="entry name" value="RRM_3"/>
    <property type="match status" value="1"/>
</dbReference>
<organism evidence="9 10">
    <name type="scientific">Basidiobolus meristosporus CBS 931.73</name>
    <dbReference type="NCBI Taxonomy" id="1314790"/>
    <lineage>
        <taxon>Eukaryota</taxon>
        <taxon>Fungi</taxon>
        <taxon>Fungi incertae sedis</taxon>
        <taxon>Zoopagomycota</taxon>
        <taxon>Entomophthoromycotina</taxon>
        <taxon>Basidiobolomycetes</taxon>
        <taxon>Basidiobolales</taxon>
        <taxon>Basidiobolaceae</taxon>
        <taxon>Basidiobolus</taxon>
    </lineage>
</organism>
<reference evidence="9 10" key="1">
    <citation type="submission" date="2016-07" db="EMBL/GenBank/DDBJ databases">
        <title>Pervasive Adenine N6-methylation of Active Genes in Fungi.</title>
        <authorList>
            <consortium name="DOE Joint Genome Institute"/>
            <person name="Mondo S.J."/>
            <person name="Dannebaum R.O."/>
            <person name="Kuo R.C."/>
            <person name="Labutti K."/>
            <person name="Haridas S."/>
            <person name="Kuo A."/>
            <person name="Salamov A."/>
            <person name="Ahrendt S.R."/>
            <person name="Lipzen A."/>
            <person name="Sullivan W."/>
            <person name="Andreopoulos W.B."/>
            <person name="Clum A."/>
            <person name="Lindquist E."/>
            <person name="Daum C."/>
            <person name="Ramamoorthy G.K."/>
            <person name="Gryganskyi A."/>
            <person name="Culley D."/>
            <person name="Magnuson J.K."/>
            <person name="James T.Y."/>
            <person name="O'Malley M.A."/>
            <person name="Stajich J.E."/>
            <person name="Spatafora J.W."/>
            <person name="Visel A."/>
            <person name="Grigoriev I.V."/>
        </authorList>
    </citation>
    <scope>NUCLEOTIDE SEQUENCE [LARGE SCALE GENOMIC DNA]</scope>
    <source>
        <strain evidence="9 10">CBS 931.73</strain>
    </source>
</reference>
<evidence type="ECO:0000256" key="4">
    <source>
        <dbReference type="PROSITE-ProRule" id="PRU00332"/>
    </source>
</evidence>
<evidence type="ECO:0000256" key="3">
    <source>
        <dbReference type="ARBA" id="ARBA00023242"/>
    </source>
</evidence>
<dbReference type="GO" id="GO:1990904">
    <property type="term" value="C:ribonucleoprotein complex"/>
    <property type="evidence" value="ECO:0007669"/>
    <property type="project" value="UniProtKB-UniRule"/>
</dbReference>
<proteinExistence type="predicted"/>
<dbReference type="GO" id="GO:0003729">
    <property type="term" value="F:mRNA binding"/>
    <property type="evidence" value="ECO:0007669"/>
    <property type="project" value="TreeGrafter"/>
</dbReference>
<keyword evidence="3" id="KW-0539">Nucleus</keyword>
<name>A0A1Y1YU78_9FUNG</name>
<dbReference type="InterPro" id="IPR014886">
    <property type="entry name" value="La_xRRM"/>
</dbReference>
<dbReference type="InterPro" id="IPR000504">
    <property type="entry name" value="RRM_dom"/>
</dbReference>
<dbReference type="InterPro" id="IPR012677">
    <property type="entry name" value="Nucleotide-bd_a/b_plait_sf"/>
</dbReference>
<dbReference type="STRING" id="1314790.A0A1Y1YU78"/>
<dbReference type="SUPFAM" id="SSF54928">
    <property type="entry name" value="RNA-binding domain, RBD"/>
    <property type="match status" value="1"/>
</dbReference>
<dbReference type="Gene3D" id="3.30.70.330">
    <property type="match status" value="2"/>
</dbReference>
<dbReference type="InterPro" id="IPR002344">
    <property type="entry name" value="Lupus_La"/>
</dbReference>
<dbReference type="SMART" id="SM00715">
    <property type="entry name" value="LA"/>
    <property type="match status" value="1"/>
</dbReference>
<dbReference type="PROSITE" id="PS50961">
    <property type="entry name" value="HTH_LA"/>
    <property type="match status" value="1"/>
</dbReference>
<evidence type="ECO:0000256" key="2">
    <source>
        <dbReference type="ARBA" id="ARBA00022884"/>
    </source>
</evidence>
<dbReference type="Pfam" id="PF05383">
    <property type="entry name" value="La"/>
    <property type="match status" value="1"/>
</dbReference>
<dbReference type="AlphaFoldDB" id="A0A1Y1YU78"/>
<dbReference type="PANTHER" id="PTHR22792:SF140">
    <property type="entry name" value="ACHILLES, ISOFORM A"/>
    <property type="match status" value="1"/>
</dbReference>
<gene>
    <name evidence="9" type="ORF">K493DRAFT_298389</name>
</gene>
<comment type="caution">
    <text evidence="9">The sequence shown here is derived from an EMBL/GenBank/DDBJ whole genome shotgun (WGS) entry which is preliminary data.</text>
</comment>
<dbReference type="FunCoup" id="A0A1Y1YU78">
    <property type="interactions" value="53"/>
</dbReference>
<dbReference type="PRINTS" id="PR00302">
    <property type="entry name" value="LUPUSLA"/>
</dbReference>
<feature type="compositionally biased region" description="Basic residues" evidence="5">
    <location>
        <begin position="186"/>
        <end position="195"/>
    </location>
</feature>
<dbReference type="OrthoDB" id="439993at2759"/>
<evidence type="ECO:0000259" key="8">
    <source>
        <dbReference type="PROSITE" id="PS51939"/>
    </source>
</evidence>
<dbReference type="InterPro" id="IPR036388">
    <property type="entry name" value="WH-like_DNA-bd_sf"/>
</dbReference>
<dbReference type="InterPro" id="IPR045180">
    <property type="entry name" value="La_dom_prot"/>
</dbReference>
<dbReference type="Gene3D" id="1.10.10.10">
    <property type="entry name" value="Winged helix-like DNA-binding domain superfamily/Winged helix DNA-binding domain"/>
    <property type="match status" value="1"/>
</dbReference>
<evidence type="ECO:0000259" key="6">
    <source>
        <dbReference type="PROSITE" id="PS50102"/>
    </source>
</evidence>
<dbReference type="InterPro" id="IPR035979">
    <property type="entry name" value="RBD_domain_sf"/>
</dbReference>
<dbReference type="PROSITE" id="PS51939">
    <property type="entry name" value="XRRM"/>
    <property type="match status" value="1"/>
</dbReference>
<feature type="region of interest" description="Disordered" evidence="5">
    <location>
        <begin position="176"/>
        <end position="199"/>
    </location>
</feature>
<comment type="subcellular location">
    <subcellularLocation>
        <location evidence="1">Nucleus</location>
    </subcellularLocation>
</comment>
<dbReference type="SMART" id="SM00360">
    <property type="entry name" value="RRM"/>
    <property type="match status" value="2"/>
</dbReference>
<protein>
    <submittedName>
        <fullName evidence="9">La-domain-containing protein</fullName>
    </submittedName>
</protein>
<accession>A0A1Y1YU78</accession>
<dbReference type="Proteomes" id="UP000193498">
    <property type="component" value="Unassembled WGS sequence"/>
</dbReference>
<dbReference type="InterPro" id="IPR036390">
    <property type="entry name" value="WH_DNA-bd_sf"/>
</dbReference>
<dbReference type="EMBL" id="MCFE01000070">
    <property type="protein sequence ID" value="ORY01384.1"/>
    <property type="molecule type" value="Genomic_DNA"/>
</dbReference>
<dbReference type="Pfam" id="PF00076">
    <property type="entry name" value="RRM_1"/>
    <property type="match status" value="1"/>
</dbReference>
<keyword evidence="2 4" id="KW-0694">RNA-binding</keyword>
<dbReference type="CDD" id="cd12291">
    <property type="entry name" value="RRM1_La"/>
    <property type="match status" value="1"/>
</dbReference>
<evidence type="ECO:0000256" key="5">
    <source>
        <dbReference type="SAM" id="MobiDB-lite"/>
    </source>
</evidence>
<dbReference type="InterPro" id="IPR006630">
    <property type="entry name" value="La_HTH"/>
</dbReference>
<feature type="region of interest" description="Disordered" evidence="5">
    <location>
        <begin position="286"/>
        <end position="312"/>
    </location>
</feature>
<dbReference type="PANTHER" id="PTHR22792">
    <property type="entry name" value="LUPUS LA PROTEIN-RELATED"/>
    <property type="match status" value="1"/>
</dbReference>
<evidence type="ECO:0000313" key="10">
    <source>
        <dbReference type="Proteomes" id="UP000193498"/>
    </source>
</evidence>
<evidence type="ECO:0000256" key="1">
    <source>
        <dbReference type="ARBA" id="ARBA00004123"/>
    </source>
</evidence>
<feature type="compositionally biased region" description="Basic and acidic residues" evidence="5">
    <location>
        <begin position="176"/>
        <end position="185"/>
    </location>
</feature>
<evidence type="ECO:0000313" key="9">
    <source>
        <dbReference type="EMBL" id="ORY01384.1"/>
    </source>
</evidence>
<dbReference type="SUPFAM" id="SSF46785">
    <property type="entry name" value="Winged helix' DNA-binding domain"/>
    <property type="match status" value="1"/>
</dbReference>